<dbReference type="InterPro" id="IPR011047">
    <property type="entry name" value="Quinoprotein_ADH-like_sf"/>
</dbReference>
<evidence type="ECO:0000256" key="4">
    <source>
        <dbReference type="ARBA" id="ARBA00022723"/>
    </source>
</evidence>
<feature type="domain" description="Cytochrome c" evidence="17">
    <location>
        <begin position="616"/>
        <end position="695"/>
    </location>
</feature>
<evidence type="ECO:0000256" key="6">
    <source>
        <dbReference type="ARBA" id="ARBA00022837"/>
    </source>
</evidence>
<evidence type="ECO:0000256" key="11">
    <source>
        <dbReference type="ARBA" id="ARBA00023157"/>
    </source>
</evidence>
<accession>A0A373FNY8</accession>
<feature type="binding site" description="axial binding residue" evidence="14">
    <location>
        <position position="633"/>
    </location>
    <ligand>
        <name>heme c</name>
        <dbReference type="ChEBI" id="CHEBI:61717"/>
    </ligand>
    <ligandPart>
        <name>Fe</name>
        <dbReference type="ChEBI" id="CHEBI:18248"/>
    </ligandPart>
</feature>
<dbReference type="PRINTS" id="PR00605">
    <property type="entry name" value="CYTCHROMECIC"/>
</dbReference>
<feature type="binding site" evidence="14">
    <location>
        <position position="290"/>
    </location>
    <ligand>
        <name>Ca(2+)</name>
        <dbReference type="ChEBI" id="CHEBI:29108"/>
    </ligand>
</feature>
<dbReference type="InterPro" id="IPR036909">
    <property type="entry name" value="Cyt_c-like_dom_sf"/>
</dbReference>
<dbReference type="InterPro" id="IPR017512">
    <property type="entry name" value="PQQ_MeOH/EtOH_DH"/>
</dbReference>
<keyword evidence="3 13" id="KW-0349">Heme</keyword>
<dbReference type="Gene3D" id="2.140.10.10">
    <property type="entry name" value="Quinoprotein alcohol dehydrogenase-like superfamily"/>
    <property type="match status" value="1"/>
</dbReference>
<dbReference type="Pfam" id="PF01011">
    <property type="entry name" value="PQQ"/>
    <property type="match status" value="2"/>
</dbReference>
<feature type="binding site" evidence="13">
    <location>
        <position position="97"/>
    </location>
    <ligand>
        <name>pyrroloquinoline quinone</name>
        <dbReference type="ChEBI" id="CHEBI:58442"/>
    </ligand>
</feature>
<dbReference type="Pfam" id="PF13442">
    <property type="entry name" value="Cytochrome_CBB3"/>
    <property type="match status" value="1"/>
</dbReference>
<dbReference type="CDD" id="cd10279">
    <property type="entry name" value="PQQ_ADH_II"/>
    <property type="match status" value="1"/>
</dbReference>
<keyword evidence="7 13" id="KW-0634">PQQ</keyword>
<dbReference type="OrthoDB" id="9794322at2"/>
<evidence type="ECO:0000256" key="1">
    <source>
        <dbReference type="ARBA" id="ARBA00008156"/>
    </source>
</evidence>
<dbReference type="InterPro" id="IPR002372">
    <property type="entry name" value="PQQ_rpt_dom"/>
</dbReference>
<dbReference type="InterPro" id="IPR009056">
    <property type="entry name" value="Cyt_c-like_dom"/>
</dbReference>
<comment type="cofactor">
    <cofactor evidence="13">
        <name>heme c</name>
        <dbReference type="ChEBI" id="CHEBI:61717"/>
    </cofactor>
    <text evidence="13">Binds 1 heme c group per subunit.</text>
</comment>
<comment type="similarity">
    <text evidence="1">Belongs to the bacterial PQQ dehydrogenase family.</text>
</comment>
<keyword evidence="11 15" id="KW-1015">Disulfide bond</keyword>
<dbReference type="EC" id="1.1.2.-" evidence="18"/>
<keyword evidence="6 14" id="KW-0106">Calcium</keyword>
<keyword evidence="9 18" id="KW-0560">Oxidoreductase</keyword>
<dbReference type="Gene3D" id="1.10.760.10">
    <property type="entry name" value="Cytochrome c-like domain"/>
    <property type="match status" value="1"/>
</dbReference>
<comment type="cofactor">
    <cofactor evidence="14">
        <name>Ca(2+)</name>
        <dbReference type="ChEBI" id="CHEBI:29108"/>
    </cofactor>
    <text evidence="14">Binds 1 Ca(2+) ion per subunit.</text>
</comment>
<evidence type="ECO:0000256" key="10">
    <source>
        <dbReference type="ARBA" id="ARBA00023004"/>
    </source>
</evidence>
<feature type="chain" id="PRO_5016613380" evidence="16">
    <location>
        <begin position="36"/>
        <end position="706"/>
    </location>
</feature>
<dbReference type="GO" id="GO:0020037">
    <property type="term" value="F:heme binding"/>
    <property type="evidence" value="ECO:0007669"/>
    <property type="project" value="InterPro"/>
</dbReference>
<gene>
    <name evidence="18" type="ORF">DZC30_08670</name>
</gene>
<feature type="binding site" evidence="13">
    <location>
        <position position="149"/>
    </location>
    <ligand>
        <name>pyrroloquinoline quinone</name>
        <dbReference type="ChEBI" id="CHEBI:58442"/>
    </ligand>
</feature>
<evidence type="ECO:0000256" key="7">
    <source>
        <dbReference type="ARBA" id="ARBA00022891"/>
    </source>
</evidence>
<keyword evidence="4 14" id="KW-0479">Metal-binding</keyword>
<dbReference type="InterPro" id="IPR008168">
    <property type="entry name" value="Cyt_C_IC"/>
</dbReference>
<evidence type="ECO:0000256" key="16">
    <source>
        <dbReference type="SAM" id="SignalP"/>
    </source>
</evidence>
<feature type="binding site" description="covalent" evidence="13">
    <location>
        <position position="629"/>
    </location>
    <ligand>
        <name>heme c</name>
        <dbReference type="ChEBI" id="CHEBI:61717"/>
    </ligand>
</feature>
<evidence type="ECO:0000259" key="17">
    <source>
        <dbReference type="PROSITE" id="PS51007"/>
    </source>
</evidence>
<comment type="cofactor">
    <cofactor evidence="13">
        <name>pyrroloquinoline quinone</name>
        <dbReference type="ChEBI" id="CHEBI:58442"/>
    </cofactor>
    <text evidence="13">Binds 1 PQQ group per subunit.</text>
</comment>
<evidence type="ECO:0000256" key="3">
    <source>
        <dbReference type="ARBA" id="ARBA00022617"/>
    </source>
</evidence>
<name>A0A373FNY8_COMTE</name>
<evidence type="ECO:0000256" key="12">
    <source>
        <dbReference type="PIRSR" id="PIRSR617512-1"/>
    </source>
</evidence>
<protein>
    <submittedName>
        <fullName evidence="18">PQQ-dependent dehydrogenase, methanol/ethanol family</fullName>
        <ecNumber evidence="18">1.1.2.-</ecNumber>
    </submittedName>
</protein>
<reference evidence="18 19" key="1">
    <citation type="submission" date="2018-08" db="EMBL/GenBank/DDBJ databases">
        <title>Comamonas testosteroni strain SWCO2.</title>
        <authorList>
            <person name="Jiang N."/>
            <person name="Zhang X.Z."/>
        </authorList>
    </citation>
    <scope>NUCLEOTIDE SEQUENCE [LARGE SCALE GENOMIC DNA]</scope>
    <source>
        <strain evidence="18 19">SWCO2</strain>
    </source>
</reference>
<evidence type="ECO:0000256" key="5">
    <source>
        <dbReference type="ARBA" id="ARBA00022729"/>
    </source>
</evidence>
<feature type="signal peptide" evidence="16">
    <location>
        <begin position="1"/>
        <end position="35"/>
    </location>
</feature>
<feature type="binding site" description="covalent" evidence="13">
    <location>
        <position position="632"/>
    </location>
    <ligand>
        <name>heme c</name>
        <dbReference type="ChEBI" id="CHEBI:61717"/>
    </ligand>
</feature>
<dbReference type="SUPFAM" id="SSF50998">
    <property type="entry name" value="Quinoprotein alcohol dehydrogenase-like"/>
    <property type="match status" value="1"/>
</dbReference>
<organism evidence="18 19">
    <name type="scientific">Comamonas testosteroni</name>
    <name type="common">Pseudomonas testosteroni</name>
    <dbReference type="NCBI Taxonomy" id="285"/>
    <lineage>
        <taxon>Bacteria</taxon>
        <taxon>Pseudomonadati</taxon>
        <taxon>Pseudomonadota</taxon>
        <taxon>Betaproteobacteria</taxon>
        <taxon>Burkholderiales</taxon>
        <taxon>Comamonadaceae</taxon>
        <taxon>Comamonas</taxon>
    </lineage>
</organism>
<keyword evidence="10 14" id="KW-0408">Iron</keyword>
<evidence type="ECO:0000256" key="14">
    <source>
        <dbReference type="PIRSR" id="PIRSR617512-3"/>
    </source>
</evidence>
<evidence type="ECO:0000256" key="15">
    <source>
        <dbReference type="PIRSR" id="PIRSR617512-4"/>
    </source>
</evidence>
<dbReference type="NCBIfam" id="TIGR03075">
    <property type="entry name" value="PQQ_enz_alc_DH"/>
    <property type="match status" value="1"/>
</dbReference>
<feature type="binding site" evidence="13">
    <location>
        <begin position="420"/>
        <end position="421"/>
    </location>
    <ligand>
        <name>pyrroloquinoline quinone</name>
        <dbReference type="ChEBI" id="CHEBI:58442"/>
    </ligand>
</feature>
<keyword evidence="5 16" id="KW-0732">Signal</keyword>
<keyword evidence="8" id="KW-0249">Electron transport</keyword>
<dbReference type="GO" id="GO:0016020">
    <property type="term" value="C:membrane"/>
    <property type="evidence" value="ECO:0007669"/>
    <property type="project" value="InterPro"/>
</dbReference>
<evidence type="ECO:0000313" key="19">
    <source>
        <dbReference type="Proteomes" id="UP000261948"/>
    </source>
</evidence>
<dbReference type="InterPro" id="IPR018391">
    <property type="entry name" value="PQQ_b-propeller_rpt"/>
</dbReference>
<dbReference type="Proteomes" id="UP000261948">
    <property type="component" value="Unassembled WGS sequence"/>
</dbReference>
<dbReference type="EMBL" id="QURR01000008">
    <property type="protein sequence ID" value="RGE45637.1"/>
    <property type="molecule type" value="Genomic_DNA"/>
</dbReference>
<dbReference type="AlphaFoldDB" id="A0A373FNY8"/>
<evidence type="ECO:0000313" key="18">
    <source>
        <dbReference type="EMBL" id="RGE45637.1"/>
    </source>
</evidence>
<feature type="active site" description="Proton acceptor" evidence="12">
    <location>
        <position position="335"/>
    </location>
</feature>
<dbReference type="SUPFAM" id="SSF46626">
    <property type="entry name" value="Cytochrome c"/>
    <property type="match status" value="1"/>
</dbReference>
<dbReference type="GO" id="GO:0016614">
    <property type="term" value="F:oxidoreductase activity, acting on CH-OH group of donors"/>
    <property type="evidence" value="ECO:0007669"/>
    <property type="project" value="InterPro"/>
</dbReference>
<proteinExistence type="inferred from homology"/>
<feature type="binding site" evidence="14">
    <location>
        <position position="335"/>
    </location>
    <ligand>
        <name>Ca(2+)</name>
        <dbReference type="ChEBI" id="CHEBI:29108"/>
    </ligand>
</feature>
<evidence type="ECO:0000256" key="8">
    <source>
        <dbReference type="ARBA" id="ARBA00022982"/>
    </source>
</evidence>
<dbReference type="PANTHER" id="PTHR32303">
    <property type="entry name" value="QUINOPROTEIN ALCOHOL DEHYDROGENASE (CYTOCHROME C)"/>
    <property type="match status" value="1"/>
</dbReference>
<evidence type="ECO:0000256" key="13">
    <source>
        <dbReference type="PIRSR" id="PIRSR617512-2"/>
    </source>
</evidence>
<feature type="binding site" evidence="13">
    <location>
        <position position="270"/>
    </location>
    <ligand>
        <name>pyrroloquinoline quinone</name>
        <dbReference type="ChEBI" id="CHEBI:58442"/>
    </ligand>
</feature>
<evidence type="ECO:0000256" key="2">
    <source>
        <dbReference type="ARBA" id="ARBA00022448"/>
    </source>
</evidence>
<dbReference type="GO" id="GO:0005509">
    <property type="term" value="F:calcium ion binding"/>
    <property type="evidence" value="ECO:0007669"/>
    <property type="project" value="InterPro"/>
</dbReference>
<feature type="binding site" evidence="14">
    <location>
        <position position="212"/>
    </location>
    <ligand>
        <name>Ca(2+)</name>
        <dbReference type="ChEBI" id="CHEBI:29108"/>
    </ligand>
</feature>
<feature type="binding site" evidence="13">
    <location>
        <position position="362"/>
    </location>
    <ligand>
        <name>pyrroloquinoline quinone</name>
        <dbReference type="ChEBI" id="CHEBI:58442"/>
    </ligand>
</feature>
<keyword evidence="2" id="KW-0813">Transport</keyword>
<feature type="binding site" evidence="13">
    <location>
        <begin position="210"/>
        <end position="211"/>
    </location>
    <ligand>
        <name>pyrroloquinoline quinone</name>
        <dbReference type="ChEBI" id="CHEBI:58442"/>
    </ligand>
</feature>
<evidence type="ECO:0000256" key="9">
    <source>
        <dbReference type="ARBA" id="ARBA00023002"/>
    </source>
</evidence>
<dbReference type="PROSITE" id="PS51007">
    <property type="entry name" value="CYTC"/>
    <property type="match status" value="1"/>
</dbReference>
<comment type="caution">
    <text evidence="18">The sequence shown here is derived from an EMBL/GenBank/DDBJ whole genome shotgun (WGS) entry which is preliminary data.</text>
</comment>
<keyword evidence="19" id="KW-1185">Reference proteome</keyword>
<dbReference type="SMART" id="SM00564">
    <property type="entry name" value="PQQ"/>
    <property type="match status" value="5"/>
</dbReference>
<feature type="disulfide bond" evidence="15">
    <location>
        <begin position="143"/>
        <end position="144"/>
    </location>
</feature>
<feature type="binding site" description="axial binding residue" evidence="14">
    <location>
        <position position="672"/>
    </location>
    <ligand>
        <name>heme c</name>
        <dbReference type="ChEBI" id="CHEBI:61717"/>
    </ligand>
    <ligandPart>
        <name>Fe</name>
        <dbReference type="ChEBI" id="CHEBI:18248"/>
    </ligandPart>
</feature>
<sequence>MQTFARSMPARTIHRAAACMAASVLALVQLPAALANPASKVDERHIEANARTGKDWPSYGLNYQENRFSPLKQVHTGNVQKLGLAWSYNLESSRGVEATPIVVGGVMYVSAPWSVVHAIDARTGKPLWTYDPKVPRESAYKGCCDVVNRGVAVYKGKVFVGAFDGRLIALDAATGKEVWSRDTVENKKFSYTITGAPRVFKGKVYIGNGGAEYGARGYVTAYDAETGEQKWRFYTVPGDPALPYENKALEQAAKTWDPAGKYWEAGGGGTVWNSLVFDPELGQMYIGVGNGSPWAHRTRSPAGGDNLYLGSIVALDAETGEYRWHYQETPGDNWDFTSAQDIVQADLKIGGKLRKVLLHAPKNGVFFVLDRTNGQFISARNFVPVNWVKGFDANGRPIMEEAVRSAGKAEIIPGPLGAHNWHSMAFSPQTGLAYIPAQHIPTALMDDPNWKKFNSNHPGQMMSNTGWNTGRIMLEGHSKPFGRLIAWDPVQQKEVWRHEHVSPWNGGTLATAGNLVFQGTADARLVAYNASNGKKLWDAPMGSGVMAAPISFELGGRQYISIAVGWGGAFGMGDRVADFKSPGTVYTFALGGKATMPERVAYQMNALVGGLQYDPKLVQEGGALYNSNCVACHGYPGVSKGGALPGLTYLPAPMIDHLSTFIINGPATSRGMPNFAGKLSEEEVQKIRAFILGMADAVRPQAAPKP</sequence>
<dbReference type="GO" id="GO:0009055">
    <property type="term" value="F:electron transfer activity"/>
    <property type="evidence" value="ECO:0007669"/>
    <property type="project" value="InterPro"/>
</dbReference>
<dbReference type="GO" id="GO:0005506">
    <property type="term" value="F:iron ion binding"/>
    <property type="evidence" value="ECO:0007669"/>
    <property type="project" value="InterPro"/>
</dbReference>
<feature type="binding site" evidence="13">
    <location>
        <position position="194"/>
    </location>
    <ligand>
        <name>pyrroloquinoline quinone</name>
        <dbReference type="ChEBI" id="CHEBI:58442"/>
    </ligand>
</feature>